<keyword evidence="2" id="KW-1185">Reference proteome</keyword>
<reference evidence="1 2" key="1">
    <citation type="submission" date="2019-03" db="EMBL/GenBank/DDBJ databases">
        <title>Genomic Encyclopedia of Type Strains, Phase IV (KMG-IV): sequencing the most valuable type-strain genomes for metagenomic binning, comparative biology and taxonomic classification.</title>
        <authorList>
            <person name="Goeker M."/>
        </authorList>
    </citation>
    <scope>NUCLEOTIDE SEQUENCE [LARGE SCALE GENOMIC DNA]</scope>
    <source>
        <strain evidence="1 2">DSM 101</strain>
    </source>
</reference>
<dbReference type="EMBL" id="SMFY01000005">
    <property type="protein sequence ID" value="TCK19625.1"/>
    <property type="molecule type" value="Genomic_DNA"/>
</dbReference>
<sequence>MTIPDTLRDLLSDLEAALEDHSFALHRARRAALPLQERLAVVRASHGSWERLEAAQRALERAAGSAI</sequence>
<evidence type="ECO:0000313" key="1">
    <source>
        <dbReference type="EMBL" id="TCK19625.1"/>
    </source>
</evidence>
<comment type="caution">
    <text evidence="1">The sequence shown here is derived from an EMBL/GenBank/DDBJ whole genome shotgun (WGS) entry which is preliminary data.</text>
</comment>
<accession>A0A4R1HGT1</accession>
<dbReference type="AlphaFoldDB" id="A0A4R1HGT1"/>
<evidence type="ECO:0000313" key="2">
    <source>
        <dbReference type="Proteomes" id="UP000295030"/>
    </source>
</evidence>
<proteinExistence type="predicted"/>
<dbReference type="Proteomes" id="UP000295030">
    <property type="component" value="Unassembled WGS sequence"/>
</dbReference>
<gene>
    <name evidence="1" type="ORF">EV667_4062</name>
</gene>
<protein>
    <submittedName>
        <fullName evidence="1">Uncharacterized protein</fullName>
    </submittedName>
</protein>
<name>A0A4R1HGT1_ANCAQ</name>
<organism evidence="1 2">
    <name type="scientific">Ancylobacter aquaticus</name>
    <dbReference type="NCBI Taxonomy" id="100"/>
    <lineage>
        <taxon>Bacteria</taxon>
        <taxon>Pseudomonadati</taxon>
        <taxon>Pseudomonadota</taxon>
        <taxon>Alphaproteobacteria</taxon>
        <taxon>Hyphomicrobiales</taxon>
        <taxon>Xanthobacteraceae</taxon>
        <taxon>Ancylobacter</taxon>
    </lineage>
</organism>